<feature type="repeat" description="Filamin" evidence="4">
    <location>
        <begin position="2056"/>
        <end position="2156"/>
    </location>
</feature>
<dbReference type="GO" id="GO:0051015">
    <property type="term" value="F:actin filament binding"/>
    <property type="evidence" value="ECO:0007669"/>
    <property type="project" value="InterPro"/>
</dbReference>
<feature type="repeat" description="Filamin" evidence="4">
    <location>
        <begin position="2249"/>
        <end position="2344"/>
    </location>
</feature>
<protein>
    <submittedName>
        <fullName evidence="7">Filamin-like 1</fullName>
    </submittedName>
</protein>
<dbReference type="SUPFAM" id="SSF81296">
    <property type="entry name" value="E set domains"/>
    <property type="match status" value="25"/>
</dbReference>
<feature type="compositionally biased region" description="Polar residues" evidence="5">
    <location>
        <begin position="2926"/>
        <end position="2935"/>
    </location>
</feature>
<evidence type="ECO:0000256" key="1">
    <source>
        <dbReference type="ARBA" id="ARBA00009238"/>
    </source>
</evidence>
<dbReference type="PROSITE" id="PS50194">
    <property type="entry name" value="FILAMIN_REPEAT"/>
    <property type="match status" value="25"/>
</dbReference>
<dbReference type="InterPro" id="IPR001715">
    <property type="entry name" value="CH_dom"/>
</dbReference>
<evidence type="ECO:0000256" key="4">
    <source>
        <dbReference type="PROSITE-ProRule" id="PRU00087"/>
    </source>
</evidence>
<feature type="repeat" description="Filamin" evidence="4">
    <location>
        <begin position="2531"/>
        <end position="2627"/>
    </location>
</feature>
<dbReference type="InterPro" id="IPR036872">
    <property type="entry name" value="CH_dom_sf"/>
</dbReference>
<dbReference type="PANTHER" id="PTHR38537:SF16">
    <property type="entry name" value="CALPONIN-HOMOLOGY (CH) DOMAIN-CONTAINING PROTEIN"/>
    <property type="match status" value="1"/>
</dbReference>
<feature type="repeat" description="Filamin" evidence="4">
    <location>
        <begin position="1277"/>
        <end position="1373"/>
    </location>
</feature>
<dbReference type="CDD" id="cd21184">
    <property type="entry name" value="CH_FLN-like_rpt2"/>
    <property type="match status" value="1"/>
</dbReference>
<dbReference type="InterPro" id="IPR044801">
    <property type="entry name" value="Filamin"/>
</dbReference>
<feature type="compositionally biased region" description="Basic residues" evidence="5">
    <location>
        <begin position="2886"/>
        <end position="2896"/>
    </location>
</feature>
<feature type="repeat" description="Filamin" evidence="4">
    <location>
        <begin position="513"/>
        <end position="609"/>
    </location>
</feature>
<feature type="compositionally biased region" description="Polar residues" evidence="5">
    <location>
        <begin position="3064"/>
        <end position="3077"/>
    </location>
</feature>
<feature type="repeat" description="Filamin" evidence="4">
    <location>
        <begin position="2726"/>
        <end position="2821"/>
    </location>
</feature>
<feature type="repeat" description="Filamin" evidence="4">
    <location>
        <begin position="1997"/>
        <end position="2055"/>
    </location>
</feature>
<dbReference type="SMART" id="SM00033">
    <property type="entry name" value="CH"/>
    <property type="match status" value="3"/>
</dbReference>
<feature type="repeat" description="Filamin" evidence="4">
    <location>
        <begin position="860"/>
        <end position="900"/>
    </location>
</feature>
<feature type="repeat" description="Filamin" evidence="4">
    <location>
        <begin position="2435"/>
        <end position="2531"/>
    </location>
</feature>
<proteinExistence type="evidence at transcript level"/>
<feature type="repeat" description="Filamin" evidence="4">
    <location>
        <begin position="1855"/>
        <end position="1950"/>
    </location>
</feature>
<dbReference type="PROSITE" id="PS00020">
    <property type="entry name" value="ACTININ_2"/>
    <property type="match status" value="1"/>
</dbReference>
<feature type="repeat" description="Filamin" evidence="4">
    <location>
        <begin position="1374"/>
        <end position="1475"/>
    </location>
</feature>
<feature type="repeat" description="Filamin" evidence="4">
    <location>
        <begin position="332"/>
        <end position="424"/>
    </location>
</feature>
<feature type="repeat" description="Filamin" evidence="4">
    <location>
        <begin position="999"/>
        <end position="1097"/>
    </location>
</feature>
<dbReference type="InterPro" id="IPR014756">
    <property type="entry name" value="Ig_E-set"/>
</dbReference>
<evidence type="ECO:0000256" key="5">
    <source>
        <dbReference type="SAM" id="MobiDB-lite"/>
    </source>
</evidence>
<keyword evidence="3" id="KW-0009">Actin-binding</keyword>
<feature type="domain" description="Calponin-homology (CH)" evidence="6">
    <location>
        <begin position="130"/>
        <end position="233"/>
    </location>
</feature>
<feature type="compositionally biased region" description="Polar residues" evidence="5">
    <location>
        <begin position="2904"/>
        <end position="2917"/>
    </location>
</feature>
<accession>A0A9F1UCT5</accession>
<dbReference type="PANTHER" id="PTHR38537">
    <property type="entry name" value="JITTERBUG, ISOFORM N"/>
    <property type="match status" value="1"/>
</dbReference>
<feature type="repeat" description="Filamin" evidence="4">
    <location>
        <begin position="1575"/>
        <end position="1675"/>
    </location>
</feature>
<feature type="region of interest" description="Disordered" evidence="5">
    <location>
        <begin position="2886"/>
        <end position="2946"/>
    </location>
</feature>
<dbReference type="Gene3D" id="2.60.40.10">
    <property type="entry name" value="Immunoglobulins"/>
    <property type="match status" value="23"/>
</dbReference>
<feature type="repeat" description="Filamin" evidence="4">
    <location>
        <begin position="1697"/>
        <end position="1764"/>
    </location>
</feature>
<feature type="compositionally biased region" description="Polar residues" evidence="5">
    <location>
        <begin position="3093"/>
        <end position="3104"/>
    </location>
</feature>
<feature type="repeat" description="Filamin" evidence="4">
    <location>
        <begin position="1095"/>
        <end position="1186"/>
    </location>
</feature>
<feature type="repeat" description="Filamin" evidence="4">
    <location>
        <begin position="1476"/>
        <end position="1577"/>
    </location>
</feature>
<dbReference type="InterPro" id="IPR001589">
    <property type="entry name" value="Actinin_actin-bd_CS"/>
</dbReference>
<feature type="repeat" description="Filamin" evidence="4">
    <location>
        <begin position="607"/>
        <end position="699"/>
    </location>
</feature>
<name>A0A9F1UCT5_HALDU</name>
<dbReference type="Pfam" id="PF00307">
    <property type="entry name" value="CH"/>
    <property type="match status" value="3"/>
</dbReference>
<dbReference type="InterPro" id="IPR001298">
    <property type="entry name" value="Filamin/ABP280_rpt"/>
</dbReference>
<comment type="similarity">
    <text evidence="1">Belongs to the filamin family.</text>
</comment>
<evidence type="ECO:0000256" key="2">
    <source>
        <dbReference type="ARBA" id="ARBA00022737"/>
    </source>
</evidence>
<evidence type="ECO:0000313" key="7">
    <source>
        <dbReference type="EMBL" id="WAW84871.1"/>
    </source>
</evidence>
<dbReference type="SUPFAM" id="SSF47576">
    <property type="entry name" value="Calponin-homology domain, CH-domain"/>
    <property type="match status" value="2"/>
</dbReference>
<keyword evidence="2" id="KW-0677">Repeat</keyword>
<feature type="region of interest" description="Disordered" evidence="5">
    <location>
        <begin position="2969"/>
        <end position="3130"/>
    </location>
</feature>
<feature type="repeat" description="Filamin" evidence="4">
    <location>
        <begin position="2342"/>
        <end position="2437"/>
    </location>
</feature>
<reference evidence="7" key="1">
    <citation type="submission" date="2022-05" db="EMBL/GenBank/DDBJ databases">
        <authorList>
            <person name="Mikhailov K."/>
            <person name="Kravchuk O."/>
            <person name="Lyupina Y."/>
            <person name="Adameyko K."/>
        </authorList>
    </citation>
    <scope>NUCLEOTIDE SEQUENCE</scope>
</reference>
<feature type="repeat" description="Filamin" evidence="4">
    <location>
        <begin position="433"/>
        <end position="515"/>
    </location>
</feature>
<feature type="repeat" description="Filamin" evidence="4">
    <location>
        <begin position="901"/>
        <end position="1001"/>
    </location>
</feature>
<dbReference type="Pfam" id="PF00630">
    <property type="entry name" value="Filamin"/>
    <property type="match status" value="14"/>
</dbReference>
<dbReference type="InterPro" id="IPR013783">
    <property type="entry name" value="Ig-like_fold"/>
</dbReference>
<feature type="domain" description="Calponin-homology (CH)" evidence="6">
    <location>
        <begin position="11"/>
        <end position="122"/>
    </location>
</feature>
<dbReference type="EMBL" id="ON500531">
    <property type="protein sequence ID" value="WAW84871.1"/>
    <property type="molecule type" value="mRNA"/>
</dbReference>
<dbReference type="SMART" id="SM00557">
    <property type="entry name" value="IG_FLMN"/>
    <property type="match status" value="19"/>
</dbReference>
<feature type="repeat" description="Filamin" evidence="4">
    <location>
        <begin position="2154"/>
        <end position="2251"/>
    </location>
</feature>
<dbReference type="PROSITE" id="PS00019">
    <property type="entry name" value="ACTININ_1"/>
    <property type="match status" value="1"/>
</dbReference>
<sequence length="3130" mass="341664">MTSPARSDWKEIQEKAFTNWSNDVLKSGKAKGKVTSVESLADDLQDGLALIQMLETVAAPRKVGPYHKSPKIKPQIMENLGTCLKFLNKEGIKVVNIGPEDIFDKNAKLVLGLVWTIVRHYQLHSSDNGISTKAGMLGWVSAQIPDVIIKNFNRDWNNGIALCKLVERYKKGAIPNIAQLNPARGLENCRAAMMAAQEQLGIPLIINPEDLTNPNVDDLSVMTYLSYFIKIGNNVLLMWLQSLLPDRNITNLTSDWSDGISLAYLLNAISPGLISNLQEWDRHQAVENITRCMTLAEQVFSIKSAMSPSQMANPNIDELSVSSYLCFFMNCRPVDNTRSITAYGPGLRVASVGKGTHFLVDTTRSGGKGHVQVVIPNAVVATQQEPGQVGQIRVNYTPRSGGKTPIDVKWNGHHIVGSPFYVNILDMETLELEGLRPGMSLALEKPCVFRVKGVYGGELVEVTVRHSAGQELAKIIQRGKGEYEVSYTPRRLGGMEIDVRLGDLPLPGSPFDVNVVDPSQCQISMTEPEGTNNVLIGKPAHFAITASEENIRGISIEVHTPSGTKFLQPLMKEKNLYSATFSAGDIGFHTVVASCGGVPIRGSPIELNVVSSSKCTFVSPLPRFIPLTENTTLKISTKYAGDAGLDCSSNNPSVCGVSLKKDVGGLYSLILAPRSLGEAMISTTFAGVPLQQTPFPVGVVDPTQCLMEEDVLARNAARVKQPLEFPINVAGAGRGEMRVMLKGPTMIYGGEARDTRDGNYRIRIQPQEMGQHAVEVLWCGLHIPGSPFVMRVEKTVALKSFRLEGEFQNCIATRSTGGILRAPERGLLPRMSVHIEGEGLFCDELSASLVTTTDQIQAVIQDSGDSTYVVNYAIPKPGSYLLSMLVESQHIPGSPFQLTAHPAPDSDQCHPLGEMLDPNKYFSLSRPIEFKVDVSKAGVGQLVVKGRDPLGAEEPLYCGFEEVVGHRVYTVRFAPRMIGCYVIDAFWDGSVIRGSPFYFRVVDPNQVKLMGVPQYDYIGCVGNLLQISADTRQAGLGAPFKVIALYSKEEEEVFEVVPGDEPGKFESMFTPRTAGSVSIMPYYNNDPLLRSPVIIEIYNPAHYTVTPPEMMGKLKEYVKFPIVGLTNQVRGLTLSAKHPNHDATVKLEPKGELQVARFTPKHTGAYQVEVKVAGSNITNSPFTVNVCSPTSCKIMGHFPTVLLTNVPQTVQFVCGDAGPGELLVETICTSGPLTLNSPVVQVNKDIWEVALSSAFVGANQITVKWGDYVICNSPLTLNIVDTSNVSFKCPQLRNNSFAYSSDTFDMLMDAAQAGGVKPEVVARGPKDRYNVKIKTGKSNNYIASFTPWQVGETTVEILIAGQTVVGTPFRFDSIKRIDPKLVQVTGYPMKQCIGQRPQEVSIITPEAGLIDSGRLVVSMTPLSKASTPLPPSYEVEDNGGGNYVLSFTFPEIITYSLKVTVDEQPAKGSPFTLQALNPPESDRCKVMGALAKKTLAFAVGSPVEFQVDVTDAGIGELNVRVVSDNGDDEIVYIAEPRAGVKRKVWSVRYEPKSLGRFTVIATFGGSALPRSPYPMYICDPPKCVFLDLPNPAAFTPFLNELFTVTVDTRDAGKGSLKSFIRYPNGDIETLEVDEGTVEKEGVFTIPILPRRLGMIELHVLFNDFPLLSPPWCDEVADPGGFNVIPPTGIWKRHSYVKFNVFGVKPTTRNVSIKAYHPEHDAVVTLDFAEGHGICQFTPKQIGEYTVEANCAGAPMGNSPFIVPVCDPANCRIVGDVPDLLIVNRETQFIVDGEEAGPGTLTANWSVYTGQDPLTISVERRSEHSSLVRINPHDVGMVKVALKWAQYHLSNFPRDIKIIDVDRCVVSLPQMYGNTFVSGSTFEVKIDAREVGRVTPEVHLLGPQGPYQGNMIDHKNGLFTASFIPWQLDMHRLEILFSGALVSMCPFEFEVVKPLDVDKMGINPASIGTIIAGVRTDISMVAHDTGLVDRDAVEFTILPLELDGPIPHQDLLAVTPKDNGNGTYTGYFGLPVPGTYTFNCFVEGKHVRGSPCTVFCQRGPEVDKIRVSGSLVDTDKALTLNSIVEIELDVTDAGFGNLLAQAQEYTGVDQAVYTREETKNGRKIRKVRIEITETSTYELDMYWGGERVPGSPYKFDVVSPEDTIVDGLPLPNNGIIPIDHPISFSVDMSKGGAVTPEVSVSVPGGSGQMVERFSKEGLVHFYKLETLELGILLVTIKVGGHMVPGSPFRCEVVDPSMYGIVGLDLQGKSALVGQPVRFSVKGAFQDRLSMSSVAHGPGATIPIEMTHDDAHTYSSQFVPVEAGLYNVFVEYGGDNVVGSPFPIPVVDPSRVEILGELPNFLHVGEEDEIVVKTRSAGNGELKLMVNDRAATSLMYITLESKAQDTYSLVLKTRQVGTARLDIRYGGYTIPTCPFITELLNASQVVVQCDAFKEEKSIVGDAIKIEVMTEGAGQGELLVQPKGKTSVYSVNMVRQDDAVIYVGEFVPWETGEHTVDVLWGGRHAPGSPFNIMVNMTDTDACTASGEGLSHAVAGLEAHFSILSSEVGLVEKGLLSVTVKGVNKNGQVTIKDGNDGTYSVSYVVPSPGAYVVGIFYRNKSIKGSPYKVNAVPGPDASKVQVYGPAMHPNSIHISGVPLEFYVDPSKGGSGELQVFIRGPNDYRPKVYDQKSTKGIYTLKFDALVSGKYLVFVLWSKVQVPGSPFRVRVYPAPDASKVKAYGPGLEDGLLGTDGEFYVETREAGIGSLSIRVHGIKDGFKVDAIPLPDDPRTLTCTYSPLRAGEYVIFVRWSGHHVPGSPFRIRIFKPKARYGEQLEEDEEAVNPIVQDILSATDSNVLPALRTINVPMDTTLAEDVAYLGKKKLPKEGKVKKKYVRKSSSKGELKQVTMQSGISASQPVGQQMLMPNSVPDTSPQETPHQGPRPGSPTIQYAVHLEPMSEEDPTQLEAEMMDMHFPEAENQQQPQQRKKSGGWFRRFSKSKEQVNPEQISDEDDGSKEEKGKRRKSWFSRPKKSGKPSRPSIQENIAYEDQQPEQDPPQAGLEEPHQTNVTVVSQDNQGQMVEEKLNLDTSGKVVGSNQPVNGNLSDGNEDDDKWAELGGDGFKDVSKPQYVQ</sequence>
<evidence type="ECO:0000256" key="3">
    <source>
        <dbReference type="ARBA" id="ARBA00023203"/>
    </source>
</evidence>
<dbReference type="GO" id="GO:0030036">
    <property type="term" value="P:actin cytoskeleton organization"/>
    <property type="evidence" value="ECO:0007669"/>
    <property type="project" value="InterPro"/>
</dbReference>
<feature type="repeat" description="Filamin" evidence="4">
    <location>
        <begin position="2628"/>
        <end position="2725"/>
    </location>
</feature>
<feature type="compositionally biased region" description="Basic residues" evidence="5">
    <location>
        <begin position="3019"/>
        <end position="3033"/>
    </location>
</feature>
<dbReference type="PROSITE" id="PS50021">
    <property type="entry name" value="CH"/>
    <property type="match status" value="2"/>
</dbReference>
<feature type="repeat" description="Filamin" evidence="4">
    <location>
        <begin position="1762"/>
        <end position="1857"/>
    </location>
</feature>
<feature type="repeat" description="Filamin" evidence="4">
    <location>
        <begin position="697"/>
        <end position="792"/>
    </location>
</feature>
<organism evidence="7">
    <name type="scientific">Halisarca dujardinii</name>
    <name type="common">Dujardin's slime sponge</name>
    <dbReference type="NCBI Taxonomy" id="2583056"/>
    <lineage>
        <taxon>Eukaryota</taxon>
        <taxon>Metazoa</taxon>
        <taxon>Porifera</taxon>
        <taxon>Demospongiae</taxon>
        <taxon>Verongimorpha</taxon>
        <taxon>Chondrillida</taxon>
        <taxon>Halisarcidae</taxon>
        <taxon>Halisarca</taxon>
    </lineage>
</organism>
<dbReference type="Gene3D" id="1.10.418.10">
    <property type="entry name" value="Calponin-like domain"/>
    <property type="match status" value="3"/>
</dbReference>
<evidence type="ECO:0000259" key="6">
    <source>
        <dbReference type="PROSITE" id="PS50021"/>
    </source>
</evidence>
<dbReference type="InterPro" id="IPR017868">
    <property type="entry name" value="Filamin/ABP280_repeat-like"/>
</dbReference>